<proteinExistence type="predicted"/>
<dbReference type="AlphaFoldDB" id="A0A9N9E6V6"/>
<dbReference type="Proteomes" id="UP000789405">
    <property type="component" value="Unassembled WGS sequence"/>
</dbReference>
<comment type="caution">
    <text evidence="1">The sequence shown here is derived from an EMBL/GenBank/DDBJ whole genome shotgun (WGS) entry which is preliminary data.</text>
</comment>
<keyword evidence="2" id="KW-1185">Reference proteome</keyword>
<accession>A0A9N9E6V6</accession>
<name>A0A9N9E6V6_9GLOM</name>
<evidence type="ECO:0000313" key="2">
    <source>
        <dbReference type="Proteomes" id="UP000789405"/>
    </source>
</evidence>
<organism evidence="1 2">
    <name type="scientific">Dentiscutata erythropus</name>
    <dbReference type="NCBI Taxonomy" id="1348616"/>
    <lineage>
        <taxon>Eukaryota</taxon>
        <taxon>Fungi</taxon>
        <taxon>Fungi incertae sedis</taxon>
        <taxon>Mucoromycota</taxon>
        <taxon>Glomeromycotina</taxon>
        <taxon>Glomeromycetes</taxon>
        <taxon>Diversisporales</taxon>
        <taxon>Gigasporaceae</taxon>
        <taxon>Dentiscutata</taxon>
    </lineage>
</organism>
<evidence type="ECO:0000313" key="1">
    <source>
        <dbReference type="EMBL" id="CAG8665953.1"/>
    </source>
</evidence>
<gene>
    <name evidence="1" type="ORF">DERYTH_LOCUS10961</name>
</gene>
<sequence>MPIIDHTLLGLHICLFGSSNRIPTLNHGNDELKTKFSQPEKSLQENIHSKTLKDLKGWKKNFYLEPKRNIQRFTKIFEDL</sequence>
<protein>
    <submittedName>
        <fullName evidence="1">373_t:CDS:1</fullName>
    </submittedName>
</protein>
<dbReference type="EMBL" id="CAJVPY010006609">
    <property type="protein sequence ID" value="CAG8665953.1"/>
    <property type="molecule type" value="Genomic_DNA"/>
</dbReference>
<reference evidence="1" key="1">
    <citation type="submission" date="2021-06" db="EMBL/GenBank/DDBJ databases">
        <authorList>
            <person name="Kallberg Y."/>
            <person name="Tangrot J."/>
            <person name="Rosling A."/>
        </authorList>
    </citation>
    <scope>NUCLEOTIDE SEQUENCE</scope>
    <source>
        <strain evidence="1">MA453B</strain>
    </source>
</reference>